<dbReference type="PANTHER" id="PTHR46613">
    <property type="entry name" value="RADIAL SPOKE HEAD 10 HOMOLOG B-RELATED"/>
    <property type="match status" value="1"/>
</dbReference>
<dbReference type="InterPro" id="IPR003409">
    <property type="entry name" value="MORN"/>
</dbReference>
<evidence type="ECO:0000256" key="4">
    <source>
        <dbReference type="ARBA" id="ARBA00022737"/>
    </source>
</evidence>
<evidence type="ECO:0000313" key="10">
    <source>
        <dbReference type="EMBL" id="KAG7325214.1"/>
    </source>
</evidence>
<feature type="region of interest" description="Disordered" evidence="9">
    <location>
        <begin position="707"/>
        <end position="764"/>
    </location>
</feature>
<keyword evidence="8" id="KW-0966">Cell projection</keyword>
<gene>
    <name evidence="10" type="ORF">KOW79_011530</name>
</gene>
<evidence type="ECO:0000256" key="6">
    <source>
        <dbReference type="ARBA" id="ARBA00023069"/>
    </source>
</evidence>
<sequence>MSDIKTLNELQNYSASSAASEALIAEQAARADLSASATARDTETSAELEIPAVHVLSDIIIQRYEGGRSGELFHGEGVAHFVGGHVYKGSFIDGFMHGHGEYAWADGLKYEGDFKSNAPMGHGTYTWLDCSTYEGEVCNGIRNGTGTYKSAKTCTIYRGQWHNGKRHGKGTMFFNLEATSWYEGDWENNQREGWGMRCYPSGDTYEGQWKNSVRHGEGTMKWIQMGQQYSGQWVNGVQHGHGVHTWFLRRVPSSQYPTRNEYKGEFAQGLRHGQGTFVYASGAVYTGSWKEDKKHGRGKFIFKNGHVYDGEFSDDHMVEVPASSTISLWTLNGLPSRADELGNSASVLGPDMALSIDTLLNQFPGVQRMQELRQVEFAIMRHITLLRTIYSMYSSLGHENSPDNTFLLSQLQFWRFLKDCSVHQHGLTLAQLDHLINKDVSPGEVHSPFSTMLLRKWISCIVVAAYHIYHRDFESSSNVLEECFSKLMRQNIIPSAKNVKGPLYCHPLRAMIGKRYIDRCWEIYQTVPKVISAVVSDIMTARHFIWMLKVLGLFDCTLTTTRLLVILSLENPAIANASTHSNLDLEINFLEFFEALLVCAEVKNANGVGAAQHRQCELGNPDETPTRDQMRNSPIPSQLASPLELKSKVTVQSSLTEEIQHKEITEEERPEQQLENWITHIHQFFTHTFFPAYEQNLVCEKEIQEERRRQTTNNRITLEKAKANANLREQQRAEEKRSKEKEDCSKEQMVEDEERSHVLEDLKNSSIACSTPVTSLNSLDLKQSPTNKKKKK</sequence>
<dbReference type="GO" id="GO:0005930">
    <property type="term" value="C:axoneme"/>
    <property type="evidence" value="ECO:0007669"/>
    <property type="project" value="UniProtKB-SubCell"/>
</dbReference>
<feature type="region of interest" description="Disordered" evidence="9">
    <location>
        <begin position="773"/>
        <end position="792"/>
    </location>
</feature>
<feature type="region of interest" description="Disordered" evidence="9">
    <location>
        <begin position="616"/>
        <end position="637"/>
    </location>
</feature>
<dbReference type="GO" id="GO:0031514">
    <property type="term" value="C:motile cilium"/>
    <property type="evidence" value="ECO:0007669"/>
    <property type="project" value="UniProtKB-SubCell"/>
</dbReference>
<evidence type="ECO:0000256" key="8">
    <source>
        <dbReference type="ARBA" id="ARBA00023273"/>
    </source>
</evidence>
<dbReference type="SUPFAM" id="SSF82185">
    <property type="entry name" value="Histone H3 K4-specific methyltransferase SET7/9 N-terminal domain"/>
    <property type="match status" value="3"/>
</dbReference>
<name>A0A9D3NNI0_9TELE</name>
<organism evidence="10 11">
    <name type="scientific">Hemibagrus wyckioides</name>
    <dbReference type="NCBI Taxonomy" id="337641"/>
    <lineage>
        <taxon>Eukaryota</taxon>
        <taxon>Metazoa</taxon>
        <taxon>Chordata</taxon>
        <taxon>Craniata</taxon>
        <taxon>Vertebrata</taxon>
        <taxon>Euteleostomi</taxon>
        <taxon>Actinopterygii</taxon>
        <taxon>Neopterygii</taxon>
        <taxon>Teleostei</taxon>
        <taxon>Ostariophysi</taxon>
        <taxon>Siluriformes</taxon>
        <taxon>Bagridae</taxon>
        <taxon>Hemibagrus</taxon>
    </lineage>
</organism>
<keyword evidence="7" id="KW-0206">Cytoskeleton</keyword>
<evidence type="ECO:0000256" key="2">
    <source>
        <dbReference type="ARBA" id="ARBA00004430"/>
    </source>
</evidence>
<dbReference type="Gene3D" id="2.20.110.10">
    <property type="entry name" value="Histone H3 K4-specific methyltransferase SET7/9 N-terminal domain"/>
    <property type="match status" value="5"/>
</dbReference>
<evidence type="ECO:0000256" key="5">
    <source>
        <dbReference type="ARBA" id="ARBA00022846"/>
    </source>
</evidence>
<proteinExistence type="predicted"/>
<evidence type="ECO:0000256" key="7">
    <source>
        <dbReference type="ARBA" id="ARBA00023212"/>
    </source>
</evidence>
<dbReference type="SMART" id="SM00698">
    <property type="entry name" value="MORN"/>
    <property type="match status" value="10"/>
</dbReference>
<comment type="caution">
    <text evidence="10">The sequence shown here is derived from an EMBL/GenBank/DDBJ whole genome shotgun (WGS) entry which is preliminary data.</text>
</comment>
<dbReference type="Pfam" id="PF02493">
    <property type="entry name" value="MORN"/>
    <property type="match status" value="9"/>
</dbReference>
<keyword evidence="5" id="KW-0282">Flagellum</keyword>
<dbReference type="PANTHER" id="PTHR46613:SF1">
    <property type="entry name" value="RADIAL SPOKE HEAD 10 HOMOLOG B-RELATED"/>
    <property type="match status" value="1"/>
</dbReference>
<protein>
    <submittedName>
        <fullName evidence="10">Uncharacterized protein</fullName>
    </submittedName>
</protein>
<evidence type="ECO:0000313" key="11">
    <source>
        <dbReference type="Proteomes" id="UP000824219"/>
    </source>
</evidence>
<dbReference type="OrthoDB" id="294378at2759"/>
<keyword evidence="11" id="KW-1185">Reference proteome</keyword>
<keyword evidence="3" id="KW-0963">Cytoplasm</keyword>
<feature type="compositionally biased region" description="Polar residues" evidence="9">
    <location>
        <begin position="773"/>
        <end position="786"/>
    </location>
</feature>
<accession>A0A9D3NNI0</accession>
<feature type="compositionally biased region" description="Basic and acidic residues" evidence="9">
    <location>
        <begin position="729"/>
        <end position="763"/>
    </location>
</feature>
<dbReference type="AlphaFoldDB" id="A0A9D3NNI0"/>
<evidence type="ECO:0000256" key="9">
    <source>
        <dbReference type="SAM" id="MobiDB-lite"/>
    </source>
</evidence>
<comment type="subcellular location">
    <subcellularLocation>
        <location evidence="1">Cell projection</location>
        <location evidence="1">Cilium</location>
        <location evidence="1">Flagellum</location>
    </subcellularLocation>
    <subcellularLocation>
        <location evidence="2">Cytoplasm</location>
        <location evidence="2">Cytoskeleton</location>
        <location evidence="2">Cilium axoneme</location>
    </subcellularLocation>
</comment>
<keyword evidence="4" id="KW-0677">Repeat</keyword>
<dbReference type="Proteomes" id="UP000824219">
    <property type="component" value="Linkage Group LG13"/>
</dbReference>
<reference evidence="10 11" key="1">
    <citation type="submission" date="2021-06" db="EMBL/GenBank/DDBJ databases">
        <title>Chromosome-level genome assembly of the red-tail catfish (Hemibagrus wyckioides).</title>
        <authorList>
            <person name="Shao F."/>
        </authorList>
    </citation>
    <scope>NUCLEOTIDE SEQUENCE [LARGE SCALE GENOMIC DNA]</scope>
    <source>
        <strain evidence="10">EC202008001</strain>
        <tissue evidence="10">Blood</tissue>
    </source>
</reference>
<evidence type="ECO:0000256" key="3">
    <source>
        <dbReference type="ARBA" id="ARBA00022490"/>
    </source>
</evidence>
<keyword evidence="6" id="KW-0969">Cilium</keyword>
<evidence type="ECO:0000256" key="1">
    <source>
        <dbReference type="ARBA" id="ARBA00004230"/>
    </source>
</evidence>
<dbReference type="EMBL" id="JAHKSW010000013">
    <property type="protein sequence ID" value="KAG7325214.1"/>
    <property type="molecule type" value="Genomic_DNA"/>
</dbReference>